<dbReference type="InterPro" id="IPR043001">
    <property type="entry name" value="IP5_2-K_N_lobe"/>
</dbReference>
<evidence type="ECO:0000256" key="1">
    <source>
        <dbReference type="ARBA" id="ARBA00012023"/>
    </source>
</evidence>
<gene>
    <name evidence="7" type="ORF">CITCOLO1_LOCUS9168</name>
</gene>
<keyword evidence="3 6" id="KW-0547">Nucleotide-binding</keyword>
<evidence type="ECO:0000256" key="3">
    <source>
        <dbReference type="ARBA" id="ARBA00022741"/>
    </source>
</evidence>
<reference evidence="7 8" key="1">
    <citation type="submission" date="2024-03" db="EMBL/GenBank/DDBJ databases">
        <authorList>
            <person name="Gkanogiannis A."/>
            <person name="Becerra Lopez-Lavalle L."/>
        </authorList>
    </citation>
    <scope>NUCLEOTIDE SEQUENCE [LARGE SCALE GENOMIC DNA]</scope>
</reference>
<evidence type="ECO:0000313" key="7">
    <source>
        <dbReference type="EMBL" id="CAK9317266.1"/>
    </source>
</evidence>
<dbReference type="PANTHER" id="PTHR14456">
    <property type="entry name" value="INOSITOL POLYPHOSPHATE KINASE 1"/>
    <property type="match status" value="1"/>
</dbReference>
<evidence type="ECO:0000256" key="6">
    <source>
        <dbReference type="RuleBase" id="RU364126"/>
    </source>
</evidence>
<name>A0ABP0YA38_9ROSI</name>
<keyword evidence="4 6" id="KW-0418">Kinase</keyword>
<dbReference type="PANTHER" id="PTHR14456:SF2">
    <property type="entry name" value="INOSITOL-PENTAKISPHOSPHATE 2-KINASE"/>
    <property type="match status" value="1"/>
</dbReference>
<evidence type="ECO:0000256" key="2">
    <source>
        <dbReference type="ARBA" id="ARBA00022679"/>
    </source>
</evidence>
<dbReference type="Pfam" id="PF06090">
    <property type="entry name" value="Ins_P5_2-kin"/>
    <property type="match status" value="1"/>
</dbReference>
<proteinExistence type="predicted"/>
<sequence length="631" mass="71834">MEASTHTLLFVTPYTFLSFGERVFELCRRVKLWTLHSEEAMFSLSLRSPNSSARRFLPHRKALSSSEALRLNLCSEGFIEPDLDSTQSILANDSKEVCWMEIVLEQKDAIDWTYRGEGAVNLVLAYTGSSPLFFGKVIRIQKAPRNGSHCSSVRNLIALSAHERLLWRDVGNLVSCTDRDVACQIYVQHVMIPLLDSKYVDAGAHVLVTREFLETIEKNILGQRPAWRVSAGRVNIHCGSVLLQSDHSIFPQGGEDEFCISVEIKPKWGCLPTSRFITKRNAIKKSVTRFRMHQALKLQKGEISKLSDYDPLDLFSGSQDRIYKAIRDLFSTPQNNFRVFLNGSLILGESGGYAADTNLVIEEAFEDALQSVIHRENGFRTTSFLQLVAEAVYRSGCLNRLLEVQKLDSFDIEGAIHAYYDIISEPCLVCRHMKDDESLIRCATLHSAHLDQSLEIVRTFLIAATAKDCSLMITFRPWHVECPGSTYNSIFVESTNQTFDYKVNFIDLDLKPFNKMEKYYEQDKKIVRNYTQILRVLAKVRGHASFLSWMLSLADLVSGFIKSTAEAYVFIPIFTTNKSSHRWSSCVARTIFGTWKIPLVQERDKTNYHSWGSLCRVIWRPLQGEPYGSSF</sequence>
<keyword evidence="5 6" id="KW-0067">ATP-binding</keyword>
<evidence type="ECO:0000256" key="4">
    <source>
        <dbReference type="ARBA" id="ARBA00022777"/>
    </source>
</evidence>
<dbReference type="EMBL" id="OZ021737">
    <property type="protein sequence ID" value="CAK9317266.1"/>
    <property type="molecule type" value="Genomic_DNA"/>
</dbReference>
<protein>
    <recommendedName>
        <fullName evidence="1 6">Inositol-pentakisphosphate 2-kinase</fullName>
        <ecNumber evidence="1 6">2.7.1.158</ecNumber>
    </recommendedName>
</protein>
<evidence type="ECO:0000256" key="5">
    <source>
        <dbReference type="ARBA" id="ARBA00022840"/>
    </source>
</evidence>
<dbReference type="InterPro" id="IPR009286">
    <property type="entry name" value="Ins_P5_2-kin"/>
</dbReference>
<organism evidence="7 8">
    <name type="scientific">Citrullus colocynthis</name>
    <name type="common">colocynth</name>
    <dbReference type="NCBI Taxonomy" id="252529"/>
    <lineage>
        <taxon>Eukaryota</taxon>
        <taxon>Viridiplantae</taxon>
        <taxon>Streptophyta</taxon>
        <taxon>Embryophyta</taxon>
        <taxon>Tracheophyta</taxon>
        <taxon>Spermatophyta</taxon>
        <taxon>Magnoliopsida</taxon>
        <taxon>eudicotyledons</taxon>
        <taxon>Gunneridae</taxon>
        <taxon>Pentapetalae</taxon>
        <taxon>rosids</taxon>
        <taxon>fabids</taxon>
        <taxon>Cucurbitales</taxon>
        <taxon>Cucurbitaceae</taxon>
        <taxon>Benincaseae</taxon>
        <taxon>Citrullus</taxon>
    </lineage>
</organism>
<comment type="domain">
    <text evidence="6">The EXKPK motif is conserved in inositol-pentakisphosphate 2-kinases of both family 1 and 2.</text>
</comment>
<comment type="catalytic activity">
    <reaction evidence="6">
        <text>1D-myo-inositol 1,3,4,5,6-pentakisphosphate + ATP = 1D-myo-inositol hexakisphosphate + ADP + H(+)</text>
        <dbReference type="Rhea" id="RHEA:20313"/>
        <dbReference type="ChEBI" id="CHEBI:15378"/>
        <dbReference type="ChEBI" id="CHEBI:30616"/>
        <dbReference type="ChEBI" id="CHEBI:57733"/>
        <dbReference type="ChEBI" id="CHEBI:58130"/>
        <dbReference type="ChEBI" id="CHEBI:456216"/>
        <dbReference type="EC" id="2.7.1.158"/>
    </reaction>
</comment>
<comment type="function">
    <text evidence="6">Phosphorylates Ins(1,3,4,5,6)P5 at position 2 to form Ins(1,2,3,4,5,6)P6 (InsP6 or phytate).</text>
</comment>
<dbReference type="Proteomes" id="UP001642487">
    <property type="component" value="Chromosome 3"/>
</dbReference>
<accession>A0ABP0YA38</accession>
<evidence type="ECO:0000313" key="8">
    <source>
        <dbReference type="Proteomes" id="UP001642487"/>
    </source>
</evidence>
<dbReference type="Gene3D" id="3.30.200.110">
    <property type="entry name" value="Inositol-pentakisphosphate 2-kinase, N-lobe"/>
    <property type="match status" value="1"/>
</dbReference>
<keyword evidence="8" id="KW-1185">Reference proteome</keyword>
<keyword evidence="2 6" id="KW-0808">Transferase</keyword>
<dbReference type="EC" id="2.7.1.158" evidence="1 6"/>